<dbReference type="Pfam" id="PF00254">
    <property type="entry name" value="FKBP_C"/>
    <property type="match status" value="1"/>
</dbReference>
<evidence type="ECO:0000256" key="1">
    <source>
        <dbReference type="ARBA" id="ARBA00000971"/>
    </source>
</evidence>
<evidence type="ECO:0000313" key="10">
    <source>
        <dbReference type="Proteomes" id="UP000024376"/>
    </source>
</evidence>
<organism evidence="9 10">
    <name type="scientific">Hypocrea jecorina (strain ATCC 56765 / BCRC 32924 / NRRL 11460 / Rut C-30)</name>
    <name type="common">Trichoderma reesei</name>
    <dbReference type="NCBI Taxonomy" id="1344414"/>
    <lineage>
        <taxon>Eukaryota</taxon>
        <taxon>Fungi</taxon>
        <taxon>Dikarya</taxon>
        <taxon>Ascomycota</taxon>
        <taxon>Pezizomycotina</taxon>
        <taxon>Sordariomycetes</taxon>
        <taxon>Hypocreomycetidae</taxon>
        <taxon>Hypocreales</taxon>
        <taxon>Hypocreaceae</taxon>
        <taxon>Trichoderma</taxon>
    </lineage>
</organism>
<evidence type="ECO:0000256" key="6">
    <source>
        <dbReference type="PROSITE-ProRule" id="PRU00277"/>
    </source>
</evidence>
<evidence type="ECO:0000259" key="8">
    <source>
        <dbReference type="PROSITE" id="PS50059"/>
    </source>
</evidence>
<dbReference type="EMBL" id="KI911141">
    <property type="protein sequence ID" value="ETS04725.1"/>
    <property type="molecule type" value="Genomic_DNA"/>
</dbReference>
<reference evidence="10" key="1">
    <citation type="journal article" date="2013" name="Ind. Biotechnol.">
        <title>Comparative genomics analysis of Trichoderma reesei strains.</title>
        <authorList>
            <person name="Koike H."/>
            <person name="Aerts A."/>
            <person name="LaButti K."/>
            <person name="Grigoriev I.V."/>
            <person name="Baker S.E."/>
        </authorList>
    </citation>
    <scope>NUCLEOTIDE SEQUENCE [LARGE SCALE GENOMIC DNA]</scope>
    <source>
        <strain evidence="10">ATCC 56765 / BCRC 32924 / NRRL 11460 / Rut C-30</strain>
    </source>
</reference>
<dbReference type="PANTHER" id="PTHR10516">
    <property type="entry name" value="PEPTIDYL-PROLYL CIS-TRANS ISOMERASE"/>
    <property type="match status" value="1"/>
</dbReference>
<dbReference type="Proteomes" id="UP000024376">
    <property type="component" value="Unassembled WGS sequence"/>
</dbReference>
<protein>
    <recommendedName>
        <fullName evidence="2 6">peptidylprolyl isomerase</fullName>
        <ecNumber evidence="2 6">5.2.1.8</ecNumber>
    </recommendedName>
</protein>
<evidence type="ECO:0000256" key="2">
    <source>
        <dbReference type="ARBA" id="ARBA00013194"/>
    </source>
</evidence>
<dbReference type="OrthoDB" id="1902587at2759"/>
<dbReference type="InterPro" id="IPR046357">
    <property type="entry name" value="PPIase_dom_sf"/>
</dbReference>
<dbReference type="AlphaFoldDB" id="A0A024SGM4"/>
<dbReference type="PROSITE" id="PS50059">
    <property type="entry name" value="FKBP_PPIASE"/>
    <property type="match status" value="1"/>
</dbReference>
<dbReference type="GO" id="GO:0003755">
    <property type="term" value="F:peptidyl-prolyl cis-trans isomerase activity"/>
    <property type="evidence" value="ECO:0007669"/>
    <property type="project" value="UniProtKB-KW"/>
</dbReference>
<feature type="domain" description="PPIase FKBP-type" evidence="8">
    <location>
        <begin position="24"/>
        <end position="119"/>
    </location>
</feature>
<evidence type="ECO:0000256" key="4">
    <source>
        <dbReference type="ARBA" id="ARBA00023235"/>
    </source>
</evidence>
<sequence length="119" mass="13291">MATPRSDTIKTTLEEGSGPNPKIGDTVIMAYTGWLRDPSQPDNKGAKFDSSYDRRTDFVTEIGTEKVIKGWDAGVPQMKVGEKARLEIPYYEAYGDRGYPPIIPARSDLIFDVHLKAIR</sequence>
<name>A0A024SGM4_HYPJR</name>
<dbReference type="HOGENOM" id="CLU_013615_12_1_1"/>
<dbReference type="InterPro" id="IPR001179">
    <property type="entry name" value="PPIase_FKBP_dom"/>
</dbReference>
<dbReference type="InterPro" id="IPR050689">
    <property type="entry name" value="FKBP-type_PPIase"/>
</dbReference>
<comment type="catalytic activity">
    <reaction evidence="1 6">
        <text>[protein]-peptidylproline (omega=180) = [protein]-peptidylproline (omega=0)</text>
        <dbReference type="Rhea" id="RHEA:16237"/>
        <dbReference type="Rhea" id="RHEA-COMP:10747"/>
        <dbReference type="Rhea" id="RHEA-COMP:10748"/>
        <dbReference type="ChEBI" id="CHEBI:83833"/>
        <dbReference type="ChEBI" id="CHEBI:83834"/>
        <dbReference type="EC" id="5.2.1.8"/>
    </reaction>
</comment>
<evidence type="ECO:0000256" key="3">
    <source>
        <dbReference type="ARBA" id="ARBA00023110"/>
    </source>
</evidence>
<evidence type="ECO:0000256" key="7">
    <source>
        <dbReference type="SAM" id="MobiDB-lite"/>
    </source>
</evidence>
<keyword evidence="3 6" id="KW-0697">Rotamase</keyword>
<comment type="similarity">
    <text evidence="5">Belongs to the FKBP-type PPIase family. FKBP1 subfamily.</text>
</comment>
<dbReference type="GO" id="GO:0005737">
    <property type="term" value="C:cytoplasm"/>
    <property type="evidence" value="ECO:0007669"/>
    <property type="project" value="TreeGrafter"/>
</dbReference>
<dbReference type="SUPFAM" id="SSF54534">
    <property type="entry name" value="FKBP-like"/>
    <property type="match status" value="1"/>
</dbReference>
<dbReference type="PANTHER" id="PTHR10516:SF443">
    <property type="entry name" value="FK506-BINDING PROTEIN 59-RELATED"/>
    <property type="match status" value="1"/>
</dbReference>
<dbReference type="KEGG" id="trr:M419DRAFT_72966"/>
<dbReference type="EC" id="5.2.1.8" evidence="2 6"/>
<feature type="compositionally biased region" description="Polar residues" evidence="7">
    <location>
        <begin position="1"/>
        <end position="11"/>
    </location>
</feature>
<dbReference type="FunFam" id="3.10.50.40:FF:000006">
    <property type="entry name" value="Peptidyl-prolyl cis-trans isomerase"/>
    <property type="match status" value="1"/>
</dbReference>
<feature type="region of interest" description="Disordered" evidence="7">
    <location>
        <begin position="1"/>
        <end position="22"/>
    </location>
</feature>
<dbReference type="Gene3D" id="3.10.50.40">
    <property type="match status" value="1"/>
</dbReference>
<keyword evidence="4 6" id="KW-0413">Isomerase</keyword>
<gene>
    <name evidence="9" type="ORF">M419DRAFT_72966</name>
</gene>
<proteinExistence type="inferred from homology"/>
<evidence type="ECO:0000313" key="9">
    <source>
        <dbReference type="EMBL" id="ETS04725.1"/>
    </source>
</evidence>
<evidence type="ECO:0000256" key="5">
    <source>
        <dbReference type="ARBA" id="ARBA00038106"/>
    </source>
</evidence>
<accession>A0A024SGM4</accession>